<gene>
    <name evidence="5" type="ORF">AMATHDRAFT_50280</name>
</gene>
<proteinExistence type="predicted"/>
<name>A0A2A9NGS2_9AGAR</name>
<dbReference type="Pfam" id="PF20147">
    <property type="entry name" value="Crinkler"/>
    <property type="match status" value="1"/>
</dbReference>
<dbReference type="InterPro" id="IPR045379">
    <property type="entry name" value="Crinkler_N"/>
</dbReference>
<reference evidence="5 6" key="1">
    <citation type="submission" date="2014-02" db="EMBL/GenBank/DDBJ databases">
        <title>Transposable element dynamics among asymbiotic and ectomycorrhizal Amanita fungi.</title>
        <authorList>
            <consortium name="DOE Joint Genome Institute"/>
            <person name="Hess J."/>
            <person name="Skrede I."/>
            <person name="Wolfe B."/>
            <person name="LaButti K."/>
            <person name="Ohm R.A."/>
            <person name="Grigoriev I.V."/>
            <person name="Pringle A."/>
        </authorList>
    </citation>
    <scope>NUCLEOTIDE SEQUENCE [LARGE SCALE GENOMIC DNA]</scope>
    <source>
        <strain evidence="5 6">SKay4041</strain>
    </source>
</reference>
<feature type="domain" description="Crinkler effector protein N-terminal" evidence="4">
    <location>
        <begin position="10"/>
        <end position="100"/>
    </location>
</feature>
<keyword evidence="6" id="KW-1185">Reference proteome</keyword>
<comment type="subcellular location">
    <subcellularLocation>
        <location evidence="1">Host cell</location>
    </subcellularLocation>
    <subcellularLocation>
        <location evidence="2">Secreted</location>
    </subcellularLocation>
</comment>
<dbReference type="AlphaFoldDB" id="A0A2A9NGS2"/>
<dbReference type="EMBL" id="KZ302110">
    <property type="protein sequence ID" value="PFH47451.1"/>
    <property type="molecule type" value="Genomic_DNA"/>
</dbReference>
<organism evidence="5 6">
    <name type="scientific">Amanita thiersii Skay4041</name>
    <dbReference type="NCBI Taxonomy" id="703135"/>
    <lineage>
        <taxon>Eukaryota</taxon>
        <taxon>Fungi</taxon>
        <taxon>Dikarya</taxon>
        <taxon>Basidiomycota</taxon>
        <taxon>Agaricomycotina</taxon>
        <taxon>Agaricomycetes</taxon>
        <taxon>Agaricomycetidae</taxon>
        <taxon>Agaricales</taxon>
        <taxon>Pluteineae</taxon>
        <taxon>Amanitaceae</taxon>
        <taxon>Amanita</taxon>
    </lineage>
</organism>
<dbReference type="GO" id="GO:0005576">
    <property type="term" value="C:extracellular region"/>
    <property type="evidence" value="ECO:0007669"/>
    <property type="project" value="UniProtKB-SubCell"/>
</dbReference>
<evidence type="ECO:0000256" key="3">
    <source>
        <dbReference type="ARBA" id="ARBA00022525"/>
    </source>
</evidence>
<evidence type="ECO:0000256" key="1">
    <source>
        <dbReference type="ARBA" id="ARBA00004340"/>
    </source>
</evidence>
<evidence type="ECO:0000313" key="5">
    <source>
        <dbReference type="EMBL" id="PFH47451.1"/>
    </source>
</evidence>
<evidence type="ECO:0000313" key="6">
    <source>
        <dbReference type="Proteomes" id="UP000242287"/>
    </source>
</evidence>
<accession>A0A2A9NGS2</accession>
<evidence type="ECO:0000256" key="2">
    <source>
        <dbReference type="ARBA" id="ARBA00004613"/>
    </source>
</evidence>
<dbReference type="Proteomes" id="UP000242287">
    <property type="component" value="Unassembled WGS sequence"/>
</dbReference>
<feature type="non-terminal residue" evidence="5">
    <location>
        <position position="180"/>
    </location>
</feature>
<keyword evidence="3" id="KW-0964">Secreted</keyword>
<protein>
    <recommendedName>
        <fullName evidence="4">Crinkler effector protein N-terminal domain-containing protein</fullName>
    </recommendedName>
</protein>
<sequence length="180" mass="20083">MSESHLLSLCYALGNGIFLIDIPASNTVLQLEEAIRKARNIPSEQNFNLWQVTSSIAADKDLLETHNLLNESKKLSAVRKKLSTVFFEPLDQENLHIVVEFPDRLLALRYLFLDNTDSAFLINIAASSTIAALELAIKDAHGIPSVHQLILRKVVSAIPADEEVRTYKLSDHLMELPASH</sequence>
<evidence type="ECO:0000259" key="4">
    <source>
        <dbReference type="Pfam" id="PF20147"/>
    </source>
</evidence>
<dbReference type="GO" id="GO:0043657">
    <property type="term" value="C:host cell"/>
    <property type="evidence" value="ECO:0007669"/>
    <property type="project" value="UniProtKB-SubCell"/>
</dbReference>